<reference evidence="13 14" key="1">
    <citation type="submission" date="2019-03" db="EMBL/GenBank/DDBJ databases">
        <title>WGS assembly of Setaria viridis.</title>
        <authorList>
            <person name="Huang P."/>
            <person name="Jenkins J."/>
            <person name="Grimwood J."/>
            <person name="Barry K."/>
            <person name="Healey A."/>
            <person name="Mamidi S."/>
            <person name="Sreedasyam A."/>
            <person name="Shu S."/>
            <person name="Feldman M."/>
            <person name="Wu J."/>
            <person name="Yu Y."/>
            <person name="Chen C."/>
            <person name="Johnson J."/>
            <person name="Rokhsar D."/>
            <person name="Baxter I."/>
            <person name="Schmutz J."/>
            <person name="Brutnell T."/>
            <person name="Kellogg E."/>
        </authorList>
    </citation>
    <scope>NUCLEOTIDE SEQUENCE [LARGE SCALE GENOMIC DNA]</scope>
    <source>
        <strain evidence="14">cv. A10</strain>
    </source>
</reference>
<feature type="compositionally biased region" description="Polar residues" evidence="9">
    <location>
        <begin position="227"/>
        <end position="255"/>
    </location>
</feature>
<comment type="subcellular location">
    <subcellularLocation>
        <location evidence="1">Golgi apparatus membrane</location>
        <topology evidence="1">Single-pass type II membrane protein</topology>
    </subcellularLocation>
</comment>
<dbReference type="PANTHER" id="PTHR32285:SF22">
    <property type="entry name" value="PROTEIN TRICHOME BIREFRINGENCE"/>
    <property type="match status" value="1"/>
</dbReference>
<feature type="compositionally biased region" description="Gly residues" evidence="9">
    <location>
        <begin position="145"/>
        <end position="159"/>
    </location>
</feature>
<feature type="compositionally biased region" description="Low complexity" evidence="9">
    <location>
        <begin position="267"/>
        <end position="287"/>
    </location>
</feature>
<feature type="compositionally biased region" description="Polar residues" evidence="9">
    <location>
        <begin position="440"/>
        <end position="456"/>
    </location>
</feature>
<dbReference type="Gramene" id="TKW20380">
    <property type="protein sequence ID" value="TKW20380"/>
    <property type="gene ID" value="SEVIR_4G084300v2"/>
</dbReference>
<dbReference type="Pfam" id="PF14416">
    <property type="entry name" value="PMR5N"/>
    <property type="match status" value="1"/>
</dbReference>
<evidence type="ECO:0000259" key="11">
    <source>
        <dbReference type="Pfam" id="PF13839"/>
    </source>
</evidence>
<evidence type="ECO:0000256" key="5">
    <source>
        <dbReference type="ARBA" id="ARBA00022968"/>
    </source>
</evidence>
<evidence type="ECO:0000259" key="12">
    <source>
        <dbReference type="Pfam" id="PF14416"/>
    </source>
</evidence>
<feature type="compositionally biased region" description="Polar residues" evidence="9">
    <location>
        <begin position="520"/>
        <end position="541"/>
    </location>
</feature>
<evidence type="ECO:0000256" key="1">
    <source>
        <dbReference type="ARBA" id="ARBA00004323"/>
    </source>
</evidence>
<dbReference type="EMBL" id="CM016555">
    <property type="protein sequence ID" value="TKW20381.1"/>
    <property type="molecule type" value="Genomic_DNA"/>
</dbReference>
<feature type="compositionally biased region" description="Low complexity" evidence="9">
    <location>
        <begin position="129"/>
        <end position="141"/>
    </location>
</feature>
<dbReference type="GO" id="GO:0000139">
    <property type="term" value="C:Golgi membrane"/>
    <property type="evidence" value="ECO:0007669"/>
    <property type="project" value="UniProtKB-SubCell"/>
</dbReference>
<feature type="compositionally biased region" description="Polar residues" evidence="9">
    <location>
        <begin position="384"/>
        <end position="403"/>
    </location>
</feature>
<dbReference type="PANTHER" id="PTHR32285">
    <property type="entry name" value="PROTEIN TRICHOME BIREFRINGENCE-LIKE 9-RELATED"/>
    <property type="match status" value="1"/>
</dbReference>
<dbReference type="AlphaFoldDB" id="A0A4U6UUY1"/>
<feature type="compositionally biased region" description="Polar residues" evidence="9">
    <location>
        <begin position="357"/>
        <end position="375"/>
    </location>
</feature>
<feature type="compositionally biased region" description="Polar residues" evidence="9">
    <location>
        <begin position="299"/>
        <end position="308"/>
    </location>
</feature>
<evidence type="ECO:0000256" key="8">
    <source>
        <dbReference type="ARBA" id="ARBA00023136"/>
    </source>
</evidence>
<keyword evidence="14" id="KW-1185">Reference proteome</keyword>
<sequence length="907" mass="93349">MKSLWKQSGGLVCGDAGPLSPLGGRSRRRARLTLYGFAVSFAAFTAYVAFATPSSAGAGAGAEGGASWFGGVYASTAPYRSQISGFFSSILPASAPAPSPQPPRATAGGSGGGVGEVSRDVSGGGVGSAAGSNSSAAAESSKQLGSGGGAPIGNVGGGSVPPASDLAGNGISGEGGGGAPTNNSASSGGAVDQNKGNGGGLSSSKAGGSSGSPASSAAGDRTVAKASEQSVDTSNKQPGSGSGDPSNATAGQGSTVKAEAKVGGGVPSNNSAGSSSSGKVDLSTGSSNTQAGSGIGIPTSGSASGNISSVKAEAEGAVGAGSSGSSGSGTEKKADLSKGSDAQPGSRNGDASHKLAGNSSPVKAGSNNSSDAQQGSGNGDASHKSTGSSSLAKSTDTKASSNNSSDAQPGSGSGSGDASHESAGSSSSVKSNAGDGGGEHNSSSVSAVPTSNQTGSLALAGEKEVGSPSKNNMVVASPAVKNQEQTSSGVASGGSSGAVNKQKGDATQGSAGSSKDHSAQAVTSKSGNDSKGNVSTTKQDGGSSGNKEVDWFKQVASCDMFHGHWVRDDSYPLYPEGSCPHIDEPFDCYLNGRRDLAYQKLRWQPSGCSIPRLNPTDMLERLRGKRLVFIGDSLNRNMWESLVCILRNSVKDKRKVFEASGRREFKTEGSYSFLFTDYNCSVEFFRSPFLVREWEMKVSDGKKKETLRLDLVEQSSPKYKDADFLIFNTGHWWTHEKTALGKDYYQEGNHVYSELNVVDAFHKALLTWSKWIDANVNPKKTTVLFRGYSASHFSGGQWNSGGSCDKESEPITNEQYLSTYPPKMSILEDVIHKMKTPVVYLNITRMTDYRKDAHPSIYRKQNLTDEERRSPERYQDCSHWCLPGVPDSWNELLYAQLLIKQHQMRQQ</sequence>
<protein>
    <recommendedName>
        <fullName evidence="15">Trichome birefringence-like N-terminal domain-containing protein</fullName>
    </recommendedName>
</protein>
<keyword evidence="4 10" id="KW-0812">Transmembrane</keyword>
<dbReference type="Gramene" id="TKW20381">
    <property type="protein sequence ID" value="TKW20381"/>
    <property type="gene ID" value="SEVIR_4G084300v2"/>
</dbReference>
<feature type="compositionally biased region" description="Gly residues" evidence="9">
    <location>
        <begin position="318"/>
        <end position="327"/>
    </location>
</feature>
<evidence type="ECO:0000256" key="10">
    <source>
        <dbReference type="SAM" id="Phobius"/>
    </source>
</evidence>
<evidence type="ECO:0000313" key="13">
    <source>
        <dbReference type="EMBL" id="TKW20380.1"/>
    </source>
</evidence>
<dbReference type="InterPro" id="IPR025846">
    <property type="entry name" value="TBL_N"/>
</dbReference>
<dbReference type="Proteomes" id="UP000298652">
    <property type="component" value="Chromosome 4"/>
</dbReference>
<accession>A0A4U6UUY1</accession>
<keyword evidence="6 10" id="KW-1133">Transmembrane helix</keyword>
<feature type="region of interest" description="Disordered" evidence="9">
    <location>
        <begin position="94"/>
        <end position="546"/>
    </location>
</feature>
<keyword evidence="8 10" id="KW-0472">Membrane</keyword>
<evidence type="ECO:0000256" key="6">
    <source>
        <dbReference type="ARBA" id="ARBA00022989"/>
    </source>
</evidence>
<dbReference type="GO" id="GO:1990538">
    <property type="term" value="F:xylan O-acetyltransferase activity"/>
    <property type="evidence" value="ECO:0007669"/>
    <property type="project" value="UniProtKB-ARBA"/>
</dbReference>
<dbReference type="OMA" id="KETHPPV"/>
<feature type="domain" description="Trichome birefringence-like N-terminal" evidence="12">
    <location>
        <begin position="557"/>
        <end position="609"/>
    </location>
</feature>
<keyword evidence="7" id="KW-0333">Golgi apparatus</keyword>
<keyword evidence="3" id="KW-0808">Transferase</keyword>
<dbReference type="InterPro" id="IPR026057">
    <property type="entry name" value="TBL_C"/>
</dbReference>
<dbReference type="InterPro" id="IPR029962">
    <property type="entry name" value="TBL"/>
</dbReference>
<proteinExistence type="inferred from homology"/>
<evidence type="ECO:0000256" key="7">
    <source>
        <dbReference type="ARBA" id="ARBA00023034"/>
    </source>
</evidence>
<evidence type="ECO:0000256" key="4">
    <source>
        <dbReference type="ARBA" id="ARBA00022692"/>
    </source>
</evidence>
<dbReference type="Pfam" id="PF13839">
    <property type="entry name" value="PC-Esterase"/>
    <property type="match status" value="1"/>
</dbReference>
<feature type="compositionally biased region" description="Low complexity" evidence="9">
    <location>
        <begin position="421"/>
        <end position="433"/>
    </location>
</feature>
<name>A0A4U6UUY1_SETVI</name>
<evidence type="ECO:0000256" key="9">
    <source>
        <dbReference type="SAM" id="MobiDB-lite"/>
    </source>
</evidence>
<evidence type="ECO:0008006" key="15">
    <source>
        <dbReference type="Google" id="ProtNLM"/>
    </source>
</evidence>
<feature type="compositionally biased region" description="Low complexity" evidence="9">
    <location>
        <begin position="202"/>
        <end position="219"/>
    </location>
</feature>
<feature type="domain" description="Trichome birefringence-like C-terminal" evidence="11">
    <location>
        <begin position="610"/>
        <end position="895"/>
    </location>
</feature>
<evidence type="ECO:0000256" key="2">
    <source>
        <dbReference type="ARBA" id="ARBA00007727"/>
    </source>
</evidence>
<feature type="compositionally biased region" description="Gly residues" evidence="9">
    <location>
        <begin position="170"/>
        <end position="179"/>
    </location>
</feature>
<comment type="similarity">
    <text evidence="2">Belongs to the PC-esterase family. TBL subfamily.</text>
</comment>
<gene>
    <name evidence="13" type="ORF">SEVIR_4G084300v2</name>
</gene>
<organism evidence="13 14">
    <name type="scientific">Setaria viridis</name>
    <name type="common">Green bristlegrass</name>
    <name type="synonym">Setaria italica subsp. viridis</name>
    <dbReference type="NCBI Taxonomy" id="4556"/>
    <lineage>
        <taxon>Eukaryota</taxon>
        <taxon>Viridiplantae</taxon>
        <taxon>Streptophyta</taxon>
        <taxon>Embryophyta</taxon>
        <taxon>Tracheophyta</taxon>
        <taxon>Spermatophyta</taxon>
        <taxon>Magnoliopsida</taxon>
        <taxon>Liliopsida</taxon>
        <taxon>Poales</taxon>
        <taxon>Poaceae</taxon>
        <taxon>PACMAD clade</taxon>
        <taxon>Panicoideae</taxon>
        <taxon>Panicodae</taxon>
        <taxon>Paniceae</taxon>
        <taxon>Cenchrinae</taxon>
        <taxon>Setaria</taxon>
    </lineage>
</organism>
<keyword evidence="5" id="KW-0735">Signal-anchor</keyword>
<evidence type="ECO:0000256" key="3">
    <source>
        <dbReference type="ARBA" id="ARBA00022679"/>
    </source>
</evidence>
<feature type="transmembrane region" description="Helical" evidence="10">
    <location>
        <begin position="32"/>
        <end position="50"/>
    </location>
</feature>
<dbReference type="EMBL" id="CM016555">
    <property type="protein sequence ID" value="TKW20380.1"/>
    <property type="molecule type" value="Genomic_DNA"/>
</dbReference>
<feature type="compositionally biased region" description="Polar residues" evidence="9">
    <location>
        <begin position="468"/>
        <end position="486"/>
    </location>
</feature>
<evidence type="ECO:0000313" key="14">
    <source>
        <dbReference type="Proteomes" id="UP000298652"/>
    </source>
</evidence>